<sequence>MRWEGPDYENERTRSNNFELFQLVPASILALSLGCAFFQQPMLESNTDQKGIWRAKGGHEGGAKFHDY</sequence>
<dbReference type="PROSITE" id="PS51257">
    <property type="entry name" value="PROKAR_LIPOPROTEIN"/>
    <property type="match status" value="1"/>
</dbReference>
<evidence type="ECO:0000313" key="2">
    <source>
        <dbReference type="EMBL" id="KDQ49839.1"/>
    </source>
</evidence>
<reference evidence="3" key="1">
    <citation type="journal article" date="2014" name="Proc. Natl. Acad. Sci. U.S.A.">
        <title>Extensive sampling of basidiomycete genomes demonstrates inadequacy of the white-rot/brown-rot paradigm for wood decay fungi.</title>
        <authorList>
            <person name="Riley R."/>
            <person name="Salamov A.A."/>
            <person name="Brown D.W."/>
            <person name="Nagy L.G."/>
            <person name="Floudas D."/>
            <person name="Held B.W."/>
            <person name="Levasseur A."/>
            <person name="Lombard V."/>
            <person name="Morin E."/>
            <person name="Otillar R."/>
            <person name="Lindquist E.A."/>
            <person name="Sun H."/>
            <person name="LaButti K.M."/>
            <person name="Schmutz J."/>
            <person name="Jabbour D."/>
            <person name="Luo H."/>
            <person name="Baker S.E."/>
            <person name="Pisabarro A.G."/>
            <person name="Walton J.D."/>
            <person name="Blanchette R.A."/>
            <person name="Henrissat B."/>
            <person name="Martin F."/>
            <person name="Cullen D."/>
            <person name="Hibbett D.S."/>
            <person name="Grigoriev I.V."/>
        </authorList>
    </citation>
    <scope>NUCLEOTIDE SEQUENCE [LARGE SCALE GENOMIC DNA]</scope>
    <source>
        <strain evidence="3">MUCL 33604</strain>
    </source>
</reference>
<dbReference type="AlphaFoldDB" id="A0A067P4Y5"/>
<proteinExistence type="predicted"/>
<keyword evidence="1" id="KW-0472">Membrane</keyword>
<dbReference type="EMBL" id="KL197772">
    <property type="protein sequence ID" value="KDQ49839.1"/>
    <property type="molecule type" value="Genomic_DNA"/>
</dbReference>
<name>A0A067P4Y5_9AGAM</name>
<dbReference type="HOGENOM" id="CLU_2794294_0_0_1"/>
<organism evidence="2 3">
    <name type="scientific">Jaapia argillacea MUCL 33604</name>
    <dbReference type="NCBI Taxonomy" id="933084"/>
    <lineage>
        <taxon>Eukaryota</taxon>
        <taxon>Fungi</taxon>
        <taxon>Dikarya</taxon>
        <taxon>Basidiomycota</taxon>
        <taxon>Agaricomycotina</taxon>
        <taxon>Agaricomycetes</taxon>
        <taxon>Agaricomycetidae</taxon>
        <taxon>Jaapiales</taxon>
        <taxon>Jaapiaceae</taxon>
        <taxon>Jaapia</taxon>
    </lineage>
</organism>
<keyword evidence="3" id="KW-1185">Reference proteome</keyword>
<protein>
    <submittedName>
        <fullName evidence="2">Uncharacterized protein</fullName>
    </submittedName>
</protein>
<evidence type="ECO:0000313" key="3">
    <source>
        <dbReference type="Proteomes" id="UP000027265"/>
    </source>
</evidence>
<keyword evidence="1" id="KW-1133">Transmembrane helix</keyword>
<feature type="transmembrane region" description="Helical" evidence="1">
    <location>
        <begin position="20"/>
        <end position="38"/>
    </location>
</feature>
<keyword evidence="1" id="KW-0812">Transmembrane</keyword>
<dbReference type="InParanoid" id="A0A067P4Y5"/>
<dbReference type="Proteomes" id="UP000027265">
    <property type="component" value="Unassembled WGS sequence"/>
</dbReference>
<gene>
    <name evidence="2" type="ORF">JAAARDRAFT_42548</name>
</gene>
<accession>A0A067P4Y5</accession>
<evidence type="ECO:0000256" key="1">
    <source>
        <dbReference type="SAM" id="Phobius"/>
    </source>
</evidence>